<dbReference type="EMBL" id="JHEG02000054">
    <property type="protein sequence ID" value="KIE09648.1"/>
    <property type="molecule type" value="Genomic_DNA"/>
</dbReference>
<gene>
    <name evidence="2" type="ORF">DA73_0225265</name>
    <name evidence="1" type="ORF">DA73_0400002495</name>
</gene>
<dbReference type="Pfam" id="PF21826">
    <property type="entry name" value="DUF6887"/>
    <property type="match status" value="1"/>
</dbReference>
<name>A0A0C1R1B1_9CYAN</name>
<dbReference type="InterPro" id="IPR054053">
    <property type="entry name" value="DUF6887"/>
</dbReference>
<organism evidence="2">
    <name type="scientific">Tolypothrix bouteillei VB521301</name>
    <dbReference type="NCBI Taxonomy" id="1479485"/>
    <lineage>
        <taxon>Bacteria</taxon>
        <taxon>Bacillati</taxon>
        <taxon>Cyanobacteriota</taxon>
        <taxon>Cyanophyceae</taxon>
        <taxon>Nostocales</taxon>
        <taxon>Tolypothrichaceae</taxon>
        <taxon>Tolypothrix</taxon>
    </lineage>
</organism>
<evidence type="ECO:0000313" key="1">
    <source>
        <dbReference type="EMBL" id="KAF3884462.1"/>
    </source>
</evidence>
<sequence>MNKPDFKAMSRAELRAYVLQHPDDKEAFYELSDRIQATAKPINVEDLPDLIGSRPEQHQQ</sequence>
<reference evidence="2" key="1">
    <citation type="journal article" date="2015" name="Genome Announc.">
        <title>Draft Genome Sequence of Tolypothrix boutellei Strain VB521301.</title>
        <authorList>
            <person name="Chandrababunaidu M.M."/>
            <person name="Singh D."/>
            <person name="Sen D."/>
            <person name="Bhan S."/>
            <person name="Das S."/>
            <person name="Gupta A."/>
            <person name="Adhikary S.P."/>
            <person name="Tripathy S."/>
        </authorList>
    </citation>
    <scope>NUCLEOTIDE SEQUENCE</scope>
    <source>
        <strain evidence="2">VB521301</strain>
    </source>
</reference>
<reference evidence="1" key="2">
    <citation type="submission" date="2019-11" db="EMBL/GenBank/DDBJ databases">
        <title>Improved Assembly of Tolypothrix boutellei genome.</title>
        <authorList>
            <person name="Sarangi A.N."/>
            <person name="Mukherjee M."/>
            <person name="Ghosh S."/>
            <person name="Singh D."/>
            <person name="Das A."/>
            <person name="Kant S."/>
            <person name="Prusty A."/>
            <person name="Tripathy S."/>
        </authorList>
    </citation>
    <scope>NUCLEOTIDE SEQUENCE</scope>
    <source>
        <strain evidence="1">VB521301</strain>
    </source>
</reference>
<comment type="caution">
    <text evidence="2">The sequence shown here is derived from an EMBL/GenBank/DDBJ whole genome shotgun (WGS) entry which is preliminary data.</text>
</comment>
<dbReference type="EMBL" id="JHEG04000001">
    <property type="protein sequence ID" value="KAF3884462.1"/>
    <property type="molecule type" value="Genomic_DNA"/>
</dbReference>
<dbReference type="OrthoDB" id="426753at2"/>
<protein>
    <submittedName>
        <fullName evidence="2">Uncharacterized protein</fullName>
    </submittedName>
</protein>
<keyword evidence="3" id="KW-1185">Reference proteome</keyword>
<dbReference type="AlphaFoldDB" id="A0A0C1R1B1"/>
<dbReference type="Proteomes" id="UP000029738">
    <property type="component" value="Unassembled WGS sequence"/>
</dbReference>
<evidence type="ECO:0000313" key="3">
    <source>
        <dbReference type="Proteomes" id="UP000029738"/>
    </source>
</evidence>
<proteinExistence type="predicted"/>
<evidence type="ECO:0000313" key="2">
    <source>
        <dbReference type="EMBL" id="KIE09648.1"/>
    </source>
</evidence>
<accession>A0A0C1R1B1</accession>